<evidence type="ECO:0000256" key="8">
    <source>
        <dbReference type="ARBA" id="ARBA00022679"/>
    </source>
</evidence>
<dbReference type="Gene3D" id="3.40.640.10">
    <property type="entry name" value="Type I PLP-dependent aspartate aminotransferase-like (Major domain)"/>
    <property type="match status" value="1"/>
</dbReference>
<dbReference type="GO" id="GO:0098621">
    <property type="term" value="F:O-phosphoseryl-tRNA(Sec) selenium transferase activity"/>
    <property type="evidence" value="ECO:0007669"/>
    <property type="project" value="UniProtKB-EC"/>
</dbReference>
<evidence type="ECO:0000256" key="15">
    <source>
        <dbReference type="ARBA" id="ARBA00032693"/>
    </source>
</evidence>
<evidence type="ECO:0000256" key="18">
    <source>
        <dbReference type="PIRSR" id="PIRSR017689-1"/>
    </source>
</evidence>
<dbReference type="PANTHER" id="PTHR12944">
    <property type="entry name" value="SOLUBLE LIVER ANTIGEN/LIVER PANCREAS ANTIGEN"/>
    <property type="match status" value="1"/>
</dbReference>
<keyword evidence="11 17" id="KW-0648">Protein biosynthesis</keyword>
<dbReference type="InterPro" id="IPR008829">
    <property type="entry name" value="SepSecS/SepCysS"/>
</dbReference>
<comment type="caution">
    <text evidence="20">The sequence shown here is derived from an EMBL/GenBank/DDBJ whole genome shotgun (WGS) entry which is preliminary data.</text>
</comment>
<dbReference type="GO" id="GO:0000049">
    <property type="term" value="F:tRNA binding"/>
    <property type="evidence" value="ECO:0007669"/>
    <property type="project" value="UniProtKB-UniRule"/>
</dbReference>
<dbReference type="AlphaFoldDB" id="A0A9P8LWM1"/>
<keyword evidence="17" id="KW-0963">Cytoplasm</keyword>
<dbReference type="KEGG" id="ssao:94297411"/>
<keyword evidence="9 17" id="KW-0694">RNA-binding</keyword>
<evidence type="ECO:0000256" key="5">
    <source>
        <dbReference type="ARBA" id="ARBA00012464"/>
    </source>
</evidence>
<name>A0A9P8LWM1_9EUKA</name>
<dbReference type="Pfam" id="PF05889">
    <property type="entry name" value="SepSecS"/>
    <property type="match status" value="1"/>
</dbReference>
<evidence type="ECO:0000256" key="7">
    <source>
        <dbReference type="ARBA" id="ARBA00022555"/>
    </source>
</evidence>
<dbReference type="RefSeq" id="XP_067766521.1">
    <property type="nucleotide sequence ID" value="XM_067907253.1"/>
</dbReference>
<feature type="binding site" evidence="18">
    <location>
        <position position="285"/>
    </location>
    <ligand>
        <name>substrate</name>
    </ligand>
</feature>
<gene>
    <name evidence="20" type="ORF">SS50377_23388</name>
</gene>
<feature type="binding site" evidence="18">
    <location>
        <position position="85"/>
    </location>
    <ligand>
        <name>substrate</name>
    </ligand>
</feature>
<dbReference type="GO" id="GO:0001717">
    <property type="term" value="P:conversion of seryl-tRNAsec to selenocys-tRNAsec"/>
    <property type="evidence" value="ECO:0007669"/>
    <property type="project" value="UniProtKB-UniRule"/>
</dbReference>
<sequence length="428" mass="48546">MKMPYIELIKERENAYENVKNQLISSQQIPKYGYSQHIIQQLLFYFSSADFNNHQSSGAGEREGRVFSSLVQQRHYGFSHGIGRSGDLLEDQPKAAGSSLLHRITRNLACHALQKCGFQAKDTLITPFCVGMSINYIIQHLKLKTIAWIRMDQKSVPKAIQLSGAKIIVINTIAKNNYVIGDYNQLELIINDVDCVISTTSCFSPRVPDNMQQICQIVGKNKKYHIVNNAYGIHSEIMHQLNKYPSINFVVSSLDKNFMIPVSGCLIYSKYKQQIQDLGKSYAGRASGSQIIDLFITLLELGQMGIAQLQKQRRNIFELFVNELQKIPQIVVTTIPDNDISFYFYFTDQSKYEAKKISSELFRSGISGSKALIKGKTEFFQTFILEDFGRGGVHDFPDYITCAASIGMQQTEVYNYIKKLKQIISSVQ</sequence>
<evidence type="ECO:0000256" key="14">
    <source>
        <dbReference type="ARBA" id="ARBA00032048"/>
    </source>
</evidence>
<dbReference type="InterPro" id="IPR015421">
    <property type="entry name" value="PyrdxlP-dep_Trfase_major"/>
</dbReference>
<feature type="binding site" evidence="18">
    <location>
        <position position="84"/>
    </location>
    <ligand>
        <name>substrate</name>
    </ligand>
</feature>
<dbReference type="PANTHER" id="PTHR12944:SF2">
    <property type="entry name" value="O-PHOSPHOSERYL-TRNA(SEC) SELENIUM TRANSFERASE"/>
    <property type="match status" value="1"/>
</dbReference>
<dbReference type="EMBL" id="AUWU02000003">
    <property type="protein sequence ID" value="KAH0575748.1"/>
    <property type="molecule type" value="Genomic_DNA"/>
</dbReference>
<evidence type="ECO:0000256" key="10">
    <source>
        <dbReference type="ARBA" id="ARBA00022898"/>
    </source>
</evidence>
<dbReference type="PIRSF" id="PIRSF017689">
    <property type="entry name" value="SepSecS"/>
    <property type="match status" value="1"/>
</dbReference>
<dbReference type="InterPro" id="IPR019872">
    <property type="entry name" value="Sec-tRNA_Se_transferase"/>
</dbReference>
<feature type="modified residue" description="N6-(pyridoxal phosphate)lysine" evidence="19">
    <location>
        <position position="256"/>
    </location>
</feature>
<evidence type="ECO:0000256" key="13">
    <source>
        <dbReference type="ARBA" id="ARBA00030669"/>
    </source>
</evidence>
<evidence type="ECO:0000256" key="1">
    <source>
        <dbReference type="ARBA" id="ARBA00001933"/>
    </source>
</evidence>
<comment type="similarity">
    <text evidence="4 17">Belongs to the SepSecS family.</text>
</comment>
<evidence type="ECO:0000256" key="17">
    <source>
        <dbReference type="PIRNR" id="PIRNR017689"/>
    </source>
</evidence>
<dbReference type="GO" id="GO:0001514">
    <property type="term" value="P:selenocysteine incorporation"/>
    <property type="evidence" value="ECO:0007669"/>
    <property type="project" value="TreeGrafter"/>
</dbReference>
<reference evidence="20 21" key="1">
    <citation type="journal article" date="2014" name="PLoS Genet.">
        <title>The Genome of Spironucleus salmonicida Highlights a Fish Pathogen Adapted to Fluctuating Environments.</title>
        <authorList>
            <person name="Xu F."/>
            <person name="Jerlstrom-Hultqvist J."/>
            <person name="Einarsson E."/>
            <person name="Astvaldsson A."/>
            <person name="Svard S.G."/>
            <person name="Andersson J.O."/>
        </authorList>
    </citation>
    <scope>NUCLEOTIDE SEQUENCE [LARGE SCALE GENOMIC DNA]</scope>
    <source>
        <strain evidence="20 21">ATCC 50377</strain>
    </source>
</reference>
<feature type="site" description="May act as a substrate filter by repelling compounds with a negatively charged alpha-carboxylate" evidence="19">
    <location>
        <position position="61"/>
    </location>
</feature>
<evidence type="ECO:0000256" key="16">
    <source>
        <dbReference type="ARBA" id="ARBA00048808"/>
    </source>
</evidence>
<evidence type="ECO:0000313" key="20">
    <source>
        <dbReference type="EMBL" id="KAH0575748.1"/>
    </source>
</evidence>
<keyword evidence="21" id="KW-1185">Reference proteome</keyword>
<evidence type="ECO:0000256" key="4">
    <source>
        <dbReference type="ARBA" id="ARBA00007037"/>
    </source>
</evidence>
<keyword evidence="8 17" id="KW-0808">Transferase</keyword>
<evidence type="ECO:0000256" key="6">
    <source>
        <dbReference type="ARBA" id="ARBA00021963"/>
    </source>
</evidence>
<dbReference type="GeneID" id="94297411"/>
<evidence type="ECO:0000313" key="21">
    <source>
        <dbReference type="Proteomes" id="UP000018208"/>
    </source>
</evidence>
<dbReference type="Proteomes" id="UP000018208">
    <property type="component" value="Unassembled WGS sequence"/>
</dbReference>
<evidence type="ECO:0000256" key="19">
    <source>
        <dbReference type="PIRSR" id="PIRSR017689-50"/>
    </source>
</evidence>
<comment type="pathway">
    <text evidence="3 17">Aminoacyl-tRNA biosynthesis; selenocysteinyl-tRNA(Sec) biosynthesis; selenocysteinyl-tRNA(Sec) from L-seryl-tRNA(Sec) (archaeal/eukaryal route): step 2/2.</text>
</comment>
<evidence type="ECO:0000256" key="2">
    <source>
        <dbReference type="ARBA" id="ARBA00002552"/>
    </source>
</evidence>
<dbReference type="OrthoDB" id="10263545at2759"/>
<keyword evidence="12 17" id="KW-0711">Selenium</keyword>
<keyword evidence="10 17" id="KW-0663">Pyridoxal phosphate</keyword>
<keyword evidence="7 17" id="KW-0820">tRNA-binding</keyword>
<dbReference type="InterPro" id="IPR015424">
    <property type="entry name" value="PyrdxlP-dep_Trfase"/>
</dbReference>
<comment type="subcellular location">
    <subcellularLocation>
        <location evidence="17">Cytoplasm</location>
    </subcellularLocation>
</comment>
<proteinExistence type="inferred from homology"/>
<comment type="catalytic activity">
    <reaction evidence="16 17">
        <text>O-phospho-L-seryl-tRNA(Sec) + selenophosphate + H2O = L-selenocysteinyl-tRNA(Sec) + 2 phosphate</text>
        <dbReference type="Rhea" id="RHEA:25041"/>
        <dbReference type="Rhea" id="RHEA-COMP:9743"/>
        <dbReference type="Rhea" id="RHEA-COMP:9947"/>
        <dbReference type="ChEBI" id="CHEBI:15377"/>
        <dbReference type="ChEBI" id="CHEBI:16144"/>
        <dbReference type="ChEBI" id="CHEBI:43474"/>
        <dbReference type="ChEBI" id="CHEBI:78551"/>
        <dbReference type="ChEBI" id="CHEBI:78573"/>
        <dbReference type="EC" id="2.9.1.2"/>
    </reaction>
</comment>
<organism evidence="20 21">
    <name type="scientific">Spironucleus salmonicida</name>
    <dbReference type="NCBI Taxonomy" id="348837"/>
    <lineage>
        <taxon>Eukaryota</taxon>
        <taxon>Metamonada</taxon>
        <taxon>Diplomonadida</taxon>
        <taxon>Hexamitidae</taxon>
        <taxon>Hexamitinae</taxon>
        <taxon>Spironucleus</taxon>
    </lineage>
</organism>
<dbReference type="NCBIfam" id="TIGR03531">
    <property type="entry name" value="selenium_SpcS"/>
    <property type="match status" value="1"/>
</dbReference>
<evidence type="ECO:0000256" key="3">
    <source>
        <dbReference type="ARBA" id="ARBA00004822"/>
    </source>
</evidence>
<protein>
    <recommendedName>
        <fullName evidence="6 17">O-phosphoseryl-tRNA(Sec) selenium transferase</fullName>
        <ecNumber evidence="5 17">2.9.1.2</ecNumber>
    </recommendedName>
    <alternativeName>
        <fullName evidence="13 17">Selenocysteine synthase</fullName>
    </alternativeName>
    <alternativeName>
        <fullName evidence="14 17">Selenocysteinyl-tRNA(Sec) synthase</fullName>
    </alternativeName>
    <alternativeName>
        <fullName evidence="15 17">Sep-tRNA:Sec-tRNA synthase</fullName>
    </alternativeName>
</protein>
<dbReference type="GO" id="GO:0005737">
    <property type="term" value="C:cytoplasm"/>
    <property type="evidence" value="ECO:0007669"/>
    <property type="project" value="UniProtKB-SubCell"/>
</dbReference>
<evidence type="ECO:0000256" key="11">
    <source>
        <dbReference type="ARBA" id="ARBA00022917"/>
    </source>
</evidence>
<comment type="function">
    <text evidence="2 17">Converts O-phosphoseryl-tRNA(Sec) to selenocysteinyl-tRNA(Sec) required for selenoprotein biosynthesis.</text>
</comment>
<accession>A0A9P8LWM1</accession>
<feature type="binding site" evidence="18">
    <location>
        <position position="62"/>
    </location>
    <ligand>
        <name>pyridoxal 5'-phosphate</name>
        <dbReference type="ChEBI" id="CHEBI:597326"/>
    </ligand>
</feature>
<dbReference type="EC" id="2.9.1.2" evidence="5 17"/>
<feature type="binding site" evidence="18">
    <location>
        <position position="92"/>
    </location>
    <ligand>
        <name>substrate</name>
    </ligand>
</feature>
<evidence type="ECO:0000256" key="12">
    <source>
        <dbReference type="ARBA" id="ARBA00023266"/>
    </source>
</evidence>
<evidence type="ECO:0000256" key="9">
    <source>
        <dbReference type="ARBA" id="ARBA00022884"/>
    </source>
</evidence>
<dbReference type="SUPFAM" id="SSF53383">
    <property type="entry name" value="PLP-dependent transferases"/>
    <property type="match status" value="1"/>
</dbReference>
<feature type="binding site" evidence="18">
    <location>
        <position position="243"/>
    </location>
    <ligand>
        <name>tRNA</name>
        <dbReference type="ChEBI" id="CHEBI:17843"/>
    </ligand>
</feature>
<comment type="cofactor">
    <cofactor evidence="1 17 19">
        <name>pyridoxal 5'-phosphate</name>
        <dbReference type="ChEBI" id="CHEBI:597326"/>
    </cofactor>
</comment>